<evidence type="ECO:0000256" key="6">
    <source>
        <dbReference type="ARBA" id="ARBA00022741"/>
    </source>
</evidence>
<evidence type="ECO:0000256" key="10">
    <source>
        <dbReference type="SAM" id="MobiDB-lite"/>
    </source>
</evidence>
<evidence type="ECO:0000256" key="5">
    <source>
        <dbReference type="ARBA" id="ARBA00022695"/>
    </source>
</evidence>
<evidence type="ECO:0000259" key="11">
    <source>
        <dbReference type="PROSITE" id="PS51163"/>
    </source>
</evidence>
<dbReference type="GO" id="GO:0005737">
    <property type="term" value="C:cytoplasm"/>
    <property type="evidence" value="ECO:0007669"/>
    <property type="project" value="UniProtKB-SubCell"/>
</dbReference>
<name>A0A5B8ST09_9GAMM</name>
<keyword evidence="6 9" id="KW-0547">Nucleotide-binding</keyword>
<dbReference type="Pfam" id="PF01300">
    <property type="entry name" value="Sua5_yciO_yrdC"/>
    <property type="match status" value="1"/>
</dbReference>
<dbReference type="GO" id="GO:0003725">
    <property type="term" value="F:double-stranded RNA binding"/>
    <property type="evidence" value="ECO:0007669"/>
    <property type="project" value="InterPro"/>
</dbReference>
<dbReference type="FunFam" id="3.90.870.10:FF:000004">
    <property type="entry name" value="Threonylcarbamoyl-AMP synthase"/>
    <property type="match status" value="1"/>
</dbReference>
<evidence type="ECO:0000256" key="8">
    <source>
        <dbReference type="ARBA" id="ARBA00048366"/>
    </source>
</evidence>
<feature type="domain" description="YrdC-like" evidence="11">
    <location>
        <begin position="24"/>
        <end position="205"/>
    </location>
</feature>
<dbReference type="GO" id="GO:0005524">
    <property type="term" value="F:ATP binding"/>
    <property type="evidence" value="ECO:0007669"/>
    <property type="project" value="UniProtKB-UniRule"/>
</dbReference>
<dbReference type="GO" id="GO:0006450">
    <property type="term" value="P:regulation of translational fidelity"/>
    <property type="evidence" value="ECO:0007669"/>
    <property type="project" value="TreeGrafter"/>
</dbReference>
<dbReference type="EMBL" id="CP042382">
    <property type="protein sequence ID" value="QEA37808.1"/>
    <property type="molecule type" value="Genomic_DNA"/>
</dbReference>
<reference evidence="12 13" key="1">
    <citation type="submission" date="2019-06" db="EMBL/GenBank/DDBJ databases">
        <title>Genome analyses of bacteria isolated from kimchi.</title>
        <authorList>
            <person name="Lee S."/>
            <person name="Ahn S."/>
            <person name="Roh S."/>
        </authorList>
    </citation>
    <scope>NUCLEOTIDE SEQUENCE [LARGE SCALE GENOMIC DNA]</scope>
    <source>
        <strain evidence="12 13">CBA4606</strain>
    </source>
</reference>
<dbReference type="GO" id="GO:0061710">
    <property type="term" value="F:L-threonylcarbamoyladenylate synthase"/>
    <property type="evidence" value="ECO:0007669"/>
    <property type="project" value="UniProtKB-EC"/>
</dbReference>
<feature type="compositionally biased region" description="Polar residues" evidence="10">
    <location>
        <begin position="1"/>
        <end position="16"/>
    </location>
</feature>
<comment type="function">
    <text evidence="9">Required for the formation of a threonylcarbamoyl group on adenosine at position 37 (t(6)A37) in tRNAs that read codons beginning with adenine. Catalyzes the conversion of L-threonine, HCO(3)(-)/CO(2) and ATP to give threonylcarbamoyl-AMP (TC-AMP) as the acyladenylate intermediate, with the release of diphosphate.</text>
</comment>
<dbReference type="OrthoDB" id="9814580at2"/>
<keyword evidence="5 9" id="KW-0548">Nucleotidyltransferase</keyword>
<evidence type="ECO:0000313" key="12">
    <source>
        <dbReference type="EMBL" id="QEA37808.1"/>
    </source>
</evidence>
<dbReference type="EC" id="2.7.7.87" evidence="9"/>
<organism evidence="12 13">
    <name type="scientific">Pistricoccus aurantiacus</name>
    <dbReference type="NCBI Taxonomy" id="1883414"/>
    <lineage>
        <taxon>Bacteria</taxon>
        <taxon>Pseudomonadati</taxon>
        <taxon>Pseudomonadota</taxon>
        <taxon>Gammaproteobacteria</taxon>
        <taxon>Oceanospirillales</taxon>
        <taxon>Halomonadaceae</taxon>
        <taxon>Pistricoccus</taxon>
    </lineage>
</organism>
<dbReference type="InterPro" id="IPR023535">
    <property type="entry name" value="TC-AMP_synthase"/>
</dbReference>
<keyword evidence="4 9" id="KW-0819">tRNA processing</keyword>
<keyword evidence="7 9" id="KW-0067">ATP-binding</keyword>
<dbReference type="PROSITE" id="PS51163">
    <property type="entry name" value="YRDC"/>
    <property type="match status" value="1"/>
</dbReference>
<evidence type="ECO:0000256" key="3">
    <source>
        <dbReference type="ARBA" id="ARBA00022679"/>
    </source>
</evidence>
<dbReference type="InterPro" id="IPR017945">
    <property type="entry name" value="DHBP_synth_RibB-like_a/b_dom"/>
</dbReference>
<dbReference type="PANTHER" id="PTHR17490:SF18">
    <property type="entry name" value="THREONYLCARBAMOYL-AMP SYNTHASE"/>
    <property type="match status" value="1"/>
</dbReference>
<gene>
    <name evidence="9" type="primary">tsaC</name>
    <name evidence="12" type="ORF">FGL86_01130</name>
</gene>
<keyword evidence="2 9" id="KW-0963">Cytoplasm</keyword>
<dbReference type="HAMAP" id="MF_01852">
    <property type="entry name" value="TsaC"/>
    <property type="match status" value="1"/>
</dbReference>
<comment type="subcellular location">
    <subcellularLocation>
        <location evidence="1 9">Cytoplasm</location>
    </subcellularLocation>
</comment>
<comment type="similarity">
    <text evidence="9">Belongs to the SUA5 family. TsaC subfamily.</text>
</comment>
<evidence type="ECO:0000313" key="13">
    <source>
        <dbReference type="Proteomes" id="UP000321272"/>
    </source>
</evidence>
<dbReference type="InterPro" id="IPR006070">
    <property type="entry name" value="Sua5-like_dom"/>
</dbReference>
<evidence type="ECO:0000256" key="9">
    <source>
        <dbReference type="HAMAP-Rule" id="MF_01852"/>
    </source>
</evidence>
<protein>
    <recommendedName>
        <fullName evidence="9">Threonylcarbamoyl-AMP synthase</fullName>
        <shortName evidence="9">TC-AMP synthase</shortName>
        <ecNumber evidence="9">2.7.7.87</ecNumber>
    </recommendedName>
    <alternativeName>
        <fullName evidence="9">L-threonylcarbamoyladenylate synthase</fullName>
    </alternativeName>
    <alternativeName>
        <fullName evidence="9">t(6)A37 threonylcarbamoyladenosine biosynthesis protein TsaC</fullName>
    </alternativeName>
    <alternativeName>
        <fullName evidence="9">tRNA threonylcarbamoyladenosine biosynthesis protein TsaC</fullName>
    </alternativeName>
</protein>
<dbReference type="RefSeq" id="WP_147182875.1">
    <property type="nucleotide sequence ID" value="NZ_CP042382.1"/>
</dbReference>
<proteinExistence type="inferred from homology"/>
<evidence type="ECO:0000256" key="1">
    <source>
        <dbReference type="ARBA" id="ARBA00004496"/>
    </source>
</evidence>
<dbReference type="Proteomes" id="UP000321272">
    <property type="component" value="Chromosome"/>
</dbReference>
<dbReference type="GO" id="GO:0002949">
    <property type="term" value="P:tRNA threonylcarbamoyladenosine modification"/>
    <property type="evidence" value="ECO:0007669"/>
    <property type="project" value="UniProtKB-UniRule"/>
</dbReference>
<dbReference type="KEGG" id="paur:FGL86_01130"/>
<dbReference type="AlphaFoldDB" id="A0A5B8ST09"/>
<sequence length="205" mass="22076">MADQQKAQPKQASRIENSAADKDAQALNAAVAALNRGETIAYPTEAVWGLGCDPDNPQALERLLTLKQRDPAKGMILIAGDIDQLDPWLAGITPSQRETLLASWPGPHTWLVPDNGRAHPLLRGEHSQVALRLSDHPLVARLCRAFRGPIVSTSANLAGGSPARTSAEVRAAFGQRVAVILEGELGRYPRPSTIHELTTGRILRP</sequence>
<evidence type="ECO:0000256" key="7">
    <source>
        <dbReference type="ARBA" id="ARBA00022840"/>
    </source>
</evidence>
<keyword evidence="13" id="KW-1185">Reference proteome</keyword>
<evidence type="ECO:0000256" key="2">
    <source>
        <dbReference type="ARBA" id="ARBA00022490"/>
    </source>
</evidence>
<evidence type="ECO:0000256" key="4">
    <source>
        <dbReference type="ARBA" id="ARBA00022694"/>
    </source>
</evidence>
<dbReference type="PANTHER" id="PTHR17490">
    <property type="entry name" value="SUA5"/>
    <property type="match status" value="1"/>
</dbReference>
<dbReference type="GO" id="GO:0000049">
    <property type="term" value="F:tRNA binding"/>
    <property type="evidence" value="ECO:0007669"/>
    <property type="project" value="TreeGrafter"/>
</dbReference>
<accession>A0A5B8ST09</accession>
<dbReference type="Gene3D" id="3.90.870.10">
    <property type="entry name" value="DHBP synthase"/>
    <property type="match status" value="1"/>
</dbReference>
<feature type="region of interest" description="Disordered" evidence="10">
    <location>
        <begin position="1"/>
        <end position="20"/>
    </location>
</feature>
<comment type="catalytic activity">
    <reaction evidence="8 9">
        <text>L-threonine + hydrogencarbonate + ATP = L-threonylcarbamoyladenylate + diphosphate + H2O</text>
        <dbReference type="Rhea" id="RHEA:36407"/>
        <dbReference type="ChEBI" id="CHEBI:15377"/>
        <dbReference type="ChEBI" id="CHEBI:17544"/>
        <dbReference type="ChEBI" id="CHEBI:30616"/>
        <dbReference type="ChEBI" id="CHEBI:33019"/>
        <dbReference type="ChEBI" id="CHEBI:57926"/>
        <dbReference type="ChEBI" id="CHEBI:73682"/>
        <dbReference type="EC" id="2.7.7.87"/>
    </reaction>
</comment>
<keyword evidence="3 9" id="KW-0808">Transferase</keyword>
<dbReference type="InterPro" id="IPR050156">
    <property type="entry name" value="TC-AMP_synthase_SUA5"/>
</dbReference>
<dbReference type="SUPFAM" id="SSF55821">
    <property type="entry name" value="YrdC/RibB"/>
    <property type="match status" value="1"/>
</dbReference>